<protein>
    <submittedName>
        <fullName evidence="1">DUF5819 family protein</fullName>
    </submittedName>
</protein>
<gene>
    <name evidence="1" type="ORF">ACEZDJ_07990</name>
</gene>
<dbReference type="Proteomes" id="UP001592528">
    <property type="component" value="Unassembled WGS sequence"/>
</dbReference>
<sequence>MVLYTAACLVYNAPASPARNRVDSTAVAFMEPYFWQDWQLFGPTPGDSNSLVYMEAQVRLPSGQVVQTSPVEIEGAIDRAPRGFRVNPTKLPGIMLAFDEGAQHYDQAATKIKKLPAAQRAQAQTDLDQAYANDFLEMQRFMSARAESLFPQDRIVAVRATFKTQPIIPFSQRYESPAPKEPIEPLMQTSWLPYVAGVAQ</sequence>
<dbReference type="EMBL" id="JBHEZZ010000003">
    <property type="protein sequence ID" value="MFC1401226.1"/>
    <property type="molecule type" value="Genomic_DNA"/>
</dbReference>
<dbReference type="RefSeq" id="WP_157623850.1">
    <property type="nucleotide sequence ID" value="NZ_JBHEZZ010000003.1"/>
</dbReference>
<comment type="caution">
    <text evidence="1">The sequence shown here is derived from an EMBL/GenBank/DDBJ whole genome shotgun (WGS) entry which is preliminary data.</text>
</comment>
<name>A0ABV6UIF2_9ACTN</name>
<accession>A0ABV6UIF2</accession>
<evidence type="ECO:0000313" key="1">
    <source>
        <dbReference type="EMBL" id="MFC1401226.1"/>
    </source>
</evidence>
<dbReference type="InterPro" id="IPR043857">
    <property type="entry name" value="DUF5819"/>
</dbReference>
<dbReference type="Pfam" id="PF19136">
    <property type="entry name" value="DUF5819"/>
    <property type="match status" value="1"/>
</dbReference>
<keyword evidence="2" id="KW-1185">Reference proteome</keyword>
<evidence type="ECO:0000313" key="2">
    <source>
        <dbReference type="Proteomes" id="UP001592528"/>
    </source>
</evidence>
<organism evidence="1 2">
    <name type="scientific">Streptacidiphilus cavernicola</name>
    <dbReference type="NCBI Taxonomy" id="3342716"/>
    <lineage>
        <taxon>Bacteria</taxon>
        <taxon>Bacillati</taxon>
        <taxon>Actinomycetota</taxon>
        <taxon>Actinomycetes</taxon>
        <taxon>Kitasatosporales</taxon>
        <taxon>Streptomycetaceae</taxon>
        <taxon>Streptacidiphilus</taxon>
    </lineage>
</organism>
<reference evidence="1 2" key="1">
    <citation type="submission" date="2024-09" db="EMBL/GenBank/DDBJ databases">
        <authorList>
            <person name="Lee S.D."/>
        </authorList>
    </citation>
    <scope>NUCLEOTIDE SEQUENCE [LARGE SCALE GENOMIC DNA]</scope>
    <source>
        <strain evidence="1 2">N1-5</strain>
    </source>
</reference>
<proteinExistence type="predicted"/>